<reference evidence="3" key="1">
    <citation type="submission" date="2020-05" db="EMBL/GenBank/DDBJ databases">
        <authorList>
            <person name="Chiriac C."/>
            <person name="Salcher M."/>
            <person name="Ghai R."/>
            <person name="Kavagutti S V."/>
        </authorList>
    </citation>
    <scope>NUCLEOTIDE SEQUENCE</scope>
</reference>
<evidence type="ECO:0000313" key="1">
    <source>
        <dbReference type="EMBL" id="CAB4173431.1"/>
    </source>
</evidence>
<dbReference type="EMBL" id="LR797058">
    <property type="protein sequence ID" value="CAB4183816.1"/>
    <property type="molecule type" value="Genomic_DNA"/>
</dbReference>
<proteinExistence type="predicted"/>
<evidence type="ECO:0000313" key="2">
    <source>
        <dbReference type="EMBL" id="CAB4183816.1"/>
    </source>
</evidence>
<protein>
    <submittedName>
        <fullName evidence="3">Uncharacterized protein</fullName>
    </submittedName>
</protein>
<sequence>MTDIFLQDGGSKYPALKFETPGDTHSGKVLEVKKLEDRDPQGNTKTWDNGDVRYVFVFTINTGTEIGNIWARGAMVKTIREAATAANVTAMVGTNLTVKYTGDGEKKTKGFNAPKLYKAKVEPGTTDESASMW</sequence>
<evidence type="ECO:0000313" key="3">
    <source>
        <dbReference type="EMBL" id="CAB4203273.1"/>
    </source>
</evidence>
<name>A0A6J5S3I1_9CAUD</name>
<dbReference type="EMBL" id="LR797330">
    <property type="protein sequence ID" value="CAB4203273.1"/>
    <property type="molecule type" value="Genomic_DNA"/>
</dbReference>
<organism evidence="3">
    <name type="scientific">uncultured Caudovirales phage</name>
    <dbReference type="NCBI Taxonomy" id="2100421"/>
    <lineage>
        <taxon>Viruses</taxon>
        <taxon>Duplodnaviria</taxon>
        <taxon>Heunggongvirae</taxon>
        <taxon>Uroviricota</taxon>
        <taxon>Caudoviricetes</taxon>
        <taxon>Peduoviridae</taxon>
        <taxon>Maltschvirus</taxon>
        <taxon>Maltschvirus maltsch</taxon>
    </lineage>
</organism>
<dbReference type="EMBL" id="LR796901">
    <property type="protein sequence ID" value="CAB4173431.1"/>
    <property type="molecule type" value="Genomic_DNA"/>
</dbReference>
<accession>A0A6J5S3I1</accession>
<gene>
    <name evidence="2" type="ORF">UFOVP1111_8</name>
    <name evidence="3" type="ORF">UFOVP1380_13</name>
    <name evidence="1" type="ORF">UFOVP943_13</name>
</gene>